<proteinExistence type="predicted"/>
<dbReference type="EMBL" id="RKLO01000005">
    <property type="protein sequence ID" value="RVW01309.1"/>
    <property type="molecule type" value="Genomic_DNA"/>
</dbReference>
<reference evidence="3 4" key="1">
    <citation type="submission" date="2018-11" db="EMBL/GenBank/DDBJ databases">
        <title>Rhodococcus spongicola sp. nov. and Rhodococcus xishaensis sp. nov. from marine sponges.</title>
        <authorList>
            <person name="Li L."/>
            <person name="Lin H.W."/>
        </authorList>
    </citation>
    <scope>NUCLEOTIDE SEQUENCE [LARGE SCALE GENOMIC DNA]</scope>
    <source>
        <strain evidence="3 4">LHW51113</strain>
    </source>
</reference>
<dbReference type="AlphaFoldDB" id="A0A3S3DXJ2"/>
<protein>
    <submittedName>
        <fullName evidence="3">Uncharacterized protein</fullName>
    </submittedName>
</protein>
<evidence type="ECO:0000313" key="3">
    <source>
        <dbReference type="EMBL" id="RVW01309.1"/>
    </source>
</evidence>
<organism evidence="3 4">
    <name type="scientific">Rhodococcus xishaensis</name>
    <dbReference type="NCBI Taxonomy" id="2487364"/>
    <lineage>
        <taxon>Bacteria</taxon>
        <taxon>Bacillati</taxon>
        <taxon>Actinomycetota</taxon>
        <taxon>Actinomycetes</taxon>
        <taxon>Mycobacteriales</taxon>
        <taxon>Nocardiaceae</taxon>
        <taxon>Rhodococcus</taxon>
    </lineage>
</organism>
<keyword evidence="1" id="KW-0812">Transmembrane</keyword>
<keyword evidence="1" id="KW-1133">Transmembrane helix</keyword>
<evidence type="ECO:0000256" key="1">
    <source>
        <dbReference type="SAM" id="Phobius"/>
    </source>
</evidence>
<dbReference type="Proteomes" id="UP000283479">
    <property type="component" value="Unassembled WGS sequence"/>
</dbReference>
<sequence length="67" mass="6628">MSSEAKVPLMTRRISAALAALAVTLSLGAFGAPAASASSLSEAQTPVQGSALCLVIPFGSLVLPICI</sequence>
<feature type="transmembrane region" description="Helical" evidence="1">
    <location>
        <begin position="47"/>
        <end position="66"/>
    </location>
</feature>
<accession>A0A3S3DXJ2</accession>
<keyword evidence="2" id="KW-0732">Signal</keyword>
<keyword evidence="1" id="KW-0472">Membrane</keyword>
<comment type="caution">
    <text evidence="3">The sequence shown here is derived from an EMBL/GenBank/DDBJ whole genome shotgun (WGS) entry which is preliminary data.</text>
</comment>
<name>A0A3S3DXJ2_9NOCA</name>
<feature type="chain" id="PRO_5038983922" evidence="2">
    <location>
        <begin position="32"/>
        <end position="67"/>
    </location>
</feature>
<evidence type="ECO:0000256" key="2">
    <source>
        <dbReference type="SAM" id="SignalP"/>
    </source>
</evidence>
<keyword evidence="4" id="KW-1185">Reference proteome</keyword>
<feature type="signal peptide" evidence="2">
    <location>
        <begin position="1"/>
        <end position="31"/>
    </location>
</feature>
<gene>
    <name evidence="3" type="ORF">EGT50_13920</name>
</gene>
<evidence type="ECO:0000313" key="4">
    <source>
        <dbReference type="Proteomes" id="UP000283479"/>
    </source>
</evidence>